<dbReference type="GO" id="GO:0009306">
    <property type="term" value="P:protein secretion"/>
    <property type="evidence" value="ECO:0007669"/>
    <property type="project" value="InterPro"/>
</dbReference>
<keyword evidence="2" id="KW-0732">Signal</keyword>
<evidence type="ECO:0000256" key="1">
    <source>
        <dbReference type="RuleBase" id="RU004003"/>
    </source>
</evidence>
<dbReference type="Pfam" id="PF13629">
    <property type="entry name" value="T2SS-T3SS_pil_N"/>
    <property type="match status" value="1"/>
</dbReference>
<protein>
    <submittedName>
        <fullName evidence="5">Pilus assembly protein CpaC</fullName>
    </submittedName>
</protein>
<evidence type="ECO:0000313" key="5">
    <source>
        <dbReference type="EMBL" id="ROQ01155.1"/>
    </source>
</evidence>
<dbReference type="InterPro" id="IPR001775">
    <property type="entry name" value="GspD/PilQ"/>
</dbReference>
<dbReference type="GO" id="GO:0015627">
    <property type="term" value="C:type II protein secretion system complex"/>
    <property type="evidence" value="ECO:0007669"/>
    <property type="project" value="TreeGrafter"/>
</dbReference>
<feature type="domain" description="Pilus formation protein N-terminal" evidence="4">
    <location>
        <begin position="37"/>
        <end position="104"/>
    </location>
</feature>
<accession>A0A3N1MDG9</accession>
<dbReference type="PANTHER" id="PTHR30332">
    <property type="entry name" value="PROBABLE GENERAL SECRETION PATHWAY PROTEIN D"/>
    <property type="match status" value="1"/>
</dbReference>
<reference evidence="5 6" key="1">
    <citation type="submission" date="2018-11" db="EMBL/GenBank/DDBJ databases">
        <title>Genomic Encyclopedia of Type Strains, Phase IV (KMG-IV): sequencing the most valuable type-strain genomes for metagenomic binning, comparative biology and taxonomic classification.</title>
        <authorList>
            <person name="Goeker M."/>
        </authorList>
    </citation>
    <scope>NUCLEOTIDE SEQUENCE [LARGE SCALE GENOMIC DNA]</scope>
    <source>
        <strain evidence="5 6">DSM 5900</strain>
    </source>
</reference>
<evidence type="ECO:0000313" key="6">
    <source>
        <dbReference type="Proteomes" id="UP000278222"/>
    </source>
</evidence>
<name>A0A3N1MDG9_9PROT</name>
<evidence type="ECO:0000259" key="3">
    <source>
        <dbReference type="Pfam" id="PF00263"/>
    </source>
</evidence>
<feature type="domain" description="Type II/III secretion system secretin-like" evidence="3">
    <location>
        <begin position="274"/>
        <end position="439"/>
    </location>
</feature>
<comment type="caution">
    <text evidence="5">The sequence shown here is derived from an EMBL/GenBank/DDBJ whole genome shotgun (WGS) entry which is preliminary data.</text>
</comment>
<comment type="similarity">
    <text evidence="1">Belongs to the bacterial secretin family.</text>
</comment>
<dbReference type="InterPro" id="IPR004846">
    <property type="entry name" value="T2SS/T3SS_dom"/>
</dbReference>
<proteinExistence type="inferred from homology"/>
<dbReference type="OrthoDB" id="9775455at2"/>
<dbReference type="RefSeq" id="WP_123687949.1">
    <property type="nucleotide sequence ID" value="NZ_AP019700.1"/>
</dbReference>
<dbReference type="AlphaFoldDB" id="A0A3N1MDG9"/>
<evidence type="ECO:0000259" key="4">
    <source>
        <dbReference type="Pfam" id="PF13629"/>
    </source>
</evidence>
<feature type="chain" id="PRO_5018213584" evidence="2">
    <location>
        <begin position="28"/>
        <end position="487"/>
    </location>
</feature>
<keyword evidence="6" id="KW-1185">Reference proteome</keyword>
<feature type="signal peptide" evidence="2">
    <location>
        <begin position="1"/>
        <end position="27"/>
    </location>
</feature>
<dbReference type="InterPro" id="IPR050810">
    <property type="entry name" value="Bact_Secretion_Sys_Channel"/>
</dbReference>
<organism evidence="5 6">
    <name type="scientific">Stella humosa</name>
    <dbReference type="NCBI Taxonomy" id="94"/>
    <lineage>
        <taxon>Bacteria</taxon>
        <taxon>Pseudomonadati</taxon>
        <taxon>Pseudomonadota</taxon>
        <taxon>Alphaproteobacteria</taxon>
        <taxon>Rhodospirillales</taxon>
        <taxon>Stellaceae</taxon>
        <taxon>Stella</taxon>
    </lineage>
</organism>
<evidence type="ECO:0000256" key="2">
    <source>
        <dbReference type="SAM" id="SignalP"/>
    </source>
</evidence>
<sequence length="487" mass="50238">MTGLRRGLHVLLLLASLALTGPETLLAAPPDTPHRSRLTMEVGGGQLITLSKAASTVFAADPRIARVQAASPTTLFIAAVAPGRTIVIATSADGAEIATYDVVVGGAPRSGDGKPAAAAPPAAAAAPKAPNPAVVLKALEAALRVAIPGATGLSLQRVPGGLSLAGEVPTANDAHRAITLAQGALEEGESLLDDVRVTGALQVNLRVRVAEVSRTITRELGFNWQALRSGRFNFGLLTGTAAGTAIGSGTEAGRNLIGLGYKTNSLDINGLIDALAEDQLISILAEPNLTAQSGETASFLAGGEFPVPVAADGDRITIEFKQFGVSLAFVPTIVDSGRISLKVRPEVSELSDEGAISVPVSGGVVKVPALRVRRAETTVELGSGQSFAIAGLLQNGTRITNSGLPFLSEVPVLGALFKSDRFRQNDSELVIIITPYIVRPVSDPKGLSLPNDGFRPANDIERILLHRQITRGGPAPKVPGKAGFILE</sequence>
<gene>
    <name evidence="5" type="ORF">EDC65_0332</name>
</gene>
<dbReference type="EMBL" id="RJKX01000011">
    <property type="protein sequence ID" value="ROQ01155.1"/>
    <property type="molecule type" value="Genomic_DNA"/>
</dbReference>
<dbReference type="Proteomes" id="UP000278222">
    <property type="component" value="Unassembled WGS sequence"/>
</dbReference>
<dbReference type="Pfam" id="PF00263">
    <property type="entry name" value="Secretin"/>
    <property type="match status" value="1"/>
</dbReference>
<dbReference type="InterPro" id="IPR032789">
    <property type="entry name" value="T2SS-T3SS_pil_N"/>
</dbReference>
<dbReference type="PANTHER" id="PTHR30332:SF17">
    <property type="entry name" value="TYPE IV PILIATION SYSTEM PROTEIN DR_0774-RELATED"/>
    <property type="match status" value="1"/>
</dbReference>
<dbReference type="PRINTS" id="PR00811">
    <property type="entry name" value="BCTERIALGSPD"/>
</dbReference>